<dbReference type="Proteomes" id="UP000466997">
    <property type="component" value="Chromosome"/>
</dbReference>
<dbReference type="Pfam" id="PF17853">
    <property type="entry name" value="GGDEF_2"/>
    <property type="match status" value="1"/>
</dbReference>
<proteinExistence type="inferred from homology"/>
<protein>
    <recommendedName>
        <fullName evidence="7">PucR family transcriptional regulator</fullName>
    </recommendedName>
</protein>
<dbReference type="AlphaFoldDB" id="A0A7I7JRS1"/>
<comment type="similarity">
    <text evidence="1">Belongs to the CdaR family.</text>
</comment>
<dbReference type="InterPro" id="IPR042070">
    <property type="entry name" value="PucR_C-HTH_sf"/>
</dbReference>
<feature type="domain" description="RsbT co-antagonist protein RsbRD N-terminal" evidence="3">
    <location>
        <begin position="20"/>
        <end position="157"/>
    </location>
</feature>
<organism evidence="5 6">
    <name type="scientific">Mycobacterium novum</name>
    <dbReference type="NCBI Taxonomy" id="2492438"/>
    <lineage>
        <taxon>Bacteria</taxon>
        <taxon>Bacillati</taxon>
        <taxon>Actinomycetota</taxon>
        <taxon>Actinomycetes</taxon>
        <taxon>Mycobacteriales</taxon>
        <taxon>Mycobacteriaceae</taxon>
        <taxon>Mycobacterium</taxon>
    </lineage>
</organism>
<dbReference type="InterPro" id="IPR025751">
    <property type="entry name" value="RsbRD_N_dom"/>
</dbReference>
<reference evidence="5 6" key="1">
    <citation type="journal article" date="2019" name="Emerg. Microbes Infect.">
        <title>Comprehensive subspecies identification of 175 nontuberculous mycobacteria species based on 7547 genomic profiles.</title>
        <authorList>
            <person name="Matsumoto Y."/>
            <person name="Kinjo T."/>
            <person name="Motooka D."/>
            <person name="Nabeya D."/>
            <person name="Jung N."/>
            <person name="Uechi K."/>
            <person name="Horii T."/>
            <person name="Iida T."/>
            <person name="Fujita J."/>
            <person name="Nakamura S."/>
        </authorList>
    </citation>
    <scope>NUCLEOTIDE SEQUENCE [LARGE SCALE GENOMIC DNA]</scope>
    <source>
        <strain evidence="5 6">JCM 6391</strain>
    </source>
</reference>
<evidence type="ECO:0000256" key="1">
    <source>
        <dbReference type="ARBA" id="ARBA00006754"/>
    </source>
</evidence>
<evidence type="ECO:0000259" key="2">
    <source>
        <dbReference type="Pfam" id="PF13556"/>
    </source>
</evidence>
<sequence>MADGNIALDKLGTLLESRIDELGHEVVDRVRGEVAFYRDNDVVSDAQLFQAAIDNMRFVFLALANRTSFDTSPAAEVGRQRAGAGVPRPAVMDAFRVASHTVWDQMMLFATDSPEISRATLLSATGRFWDAQDRYTEAMTTAYHETATHLAIDDATEQSALTEALLQGRPLGQYSVWEVAQLLRLPARGPYIVIAARLPKIGQQALRSPAAKLRSLDVYSAWRLLPDLQIGIAQLPSTASLSRIVDLLERLATTNIGVSPIFSDIADTAGSLRYARLALEAPGEHDRRVCVFDDSVLGIAAVSAPEVTRKLAEITLGPFNALPNEERIALSETFVAWLDHNGSLSETADALICHPNTVRNRLRRIEEHTGRSLSTPRDLAELCLAFEVVKRAGT</sequence>
<dbReference type="PANTHER" id="PTHR33744:SF1">
    <property type="entry name" value="DNA-BINDING TRANSCRIPTIONAL ACTIVATOR ADER"/>
    <property type="match status" value="1"/>
</dbReference>
<feature type="domain" description="CdaR GGDEF-like" evidence="4">
    <location>
        <begin position="175"/>
        <end position="281"/>
    </location>
</feature>
<dbReference type="InterPro" id="IPR051448">
    <property type="entry name" value="CdaR-like_regulators"/>
</dbReference>
<evidence type="ECO:0000259" key="4">
    <source>
        <dbReference type="Pfam" id="PF17853"/>
    </source>
</evidence>
<dbReference type="EMBL" id="AP022562">
    <property type="protein sequence ID" value="BBX14098.1"/>
    <property type="molecule type" value="Genomic_DNA"/>
</dbReference>
<gene>
    <name evidence="5" type="ORF">MNVM_31790</name>
</gene>
<accession>A0A7I7JRS1</accession>
<dbReference type="Pfam" id="PF13556">
    <property type="entry name" value="HTH_30"/>
    <property type="match status" value="1"/>
</dbReference>
<keyword evidence="6" id="KW-1185">Reference proteome</keyword>
<dbReference type="Pfam" id="PF14361">
    <property type="entry name" value="RsbRD_N"/>
    <property type="match status" value="1"/>
</dbReference>
<evidence type="ECO:0000259" key="3">
    <source>
        <dbReference type="Pfam" id="PF14361"/>
    </source>
</evidence>
<evidence type="ECO:0000313" key="5">
    <source>
        <dbReference type="EMBL" id="BBX14098.1"/>
    </source>
</evidence>
<dbReference type="PANTHER" id="PTHR33744">
    <property type="entry name" value="CARBOHYDRATE DIACID REGULATOR"/>
    <property type="match status" value="1"/>
</dbReference>
<evidence type="ECO:0008006" key="7">
    <source>
        <dbReference type="Google" id="ProtNLM"/>
    </source>
</evidence>
<dbReference type="InterPro" id="IPR025736">
    <property type="entry name" value="PucR_C-HTH_dom"/>
</dbReference>
<feature type="domain" description="PucR C-terminal helix-turn-helix" evidence="2">
    <location>
        <begin position="330"/>
        <end position="387"/>
    </location>
</feature>
<dbReference type="InterPro" id="IPR041522">
    <property type="entry name" value="CdaR_GGDEF"/>
</dbReference>
<evidence type="ECO:0000313" key="6">
    <source>
        <dbReference type="Proteomes" id="UP000466997"/>
    </source>
</evidence>
<dbReference type="KEGG" id="mnm:MNVM_31790"/>
<name>A0A7I7JRS1_9MYCO</name>
<dbReference type="Gene3D" id="1.10.10.2840">
    <property type="entry name" value="PucR C-terminal helix-turn-helix domain"/>
    <property type="match status" value="1"/>
</dbReference>
<dbReference type="RefSeq" id="WP_193465273.1">
    <property type="nucleotide sequence ID" value="NZ_AP022562.1"/>
</dbReference>